<keyword evidence="10" id="KW-1185">Reference proteome</keyword>
<keyword evidence="6" id="KW-0175">Coiled coil</keyword>
<dbReference type="PANTHER" id="PTHR43711">
    <property type="entry name" value="TWO-COMPONENT HISTIDINE KINASE"/>
    <property type="match status" value="1"/>
</dbReference>
<dbReference type="SMART" id="SM00387">
    <property type="entry name" value="HATPase_c"/>
    <property type="match status" value="1"/>
</dbReference>
<keyword evidence="5" id="KW-0902">Two-component regulatory system</keyword>
<dbReference type="InterPro" id="IPR011990">
    <property type="entry name" value="TPR-like_helical_dom_sf"/>
</dbReference>
<accession>E7RS53</accession>
<dbReference type="InterPro" id="IPR033405">
    <property type="entry name" value="DUF5112"/>
</dbReference>
<dbReference type="InterPro" id="IPR005467">
    <property type="entry name" value="His_kinase_dom"/>
</dbReference>
<evidence type="ECO:0000256" key="2">
    <source>
        <dbReference type="ARBA" id="ARBA00012438"/>
    </source>
</evidence>
<feature type="transmembrane region" description="Helical" evidence="7">
    <location>
        <begin position="414"/>
        <end position="435"/>
    </location>
</feature>
<dbReference type="SUPFAM" id="SSF55874">
    <property type="entry name" value="ATPase domain of HSP90 chaperone/DNA topoisomerase II/histidine kinase"/>
    <property type="match status" value="1"/>
</dbReference>
<reference evidence="9" key="1">
    <citation type="submission" date="2011-01" db="EMBL/GenBank/DDBJ databases">
        <authorList>
            <person name="Muzny D."/>
            <person name="Qin X."/>
            <person name="Buhay C."/>
            <person name="Dugan-Rocha S."/>
            <person name="Ding Y."/>
            <person name="Chen G."/>
            <person name="Hawes A."/>
            <person name="Holder M."/>
            <person name="Jhangiani S."/>
            <person name="Johnson A."/>
            <person name="Khan Z."/>
            <person name="Li Z."/>
            <person name="Liu W."/>
            <person name="Liu X."/>
            <person name="Perez L."/>
            <person name="Shen H."/>
            <person name="Wang Q."/>
            <person name="Watt J."/>
            <person name="Xi L."/>
            <person name="Xin Y."/>
            <person name="Zhou J."/>
            <person name="Deng J."/>
            <person name="Jiang H."/>
            <person name="Liu Y."/>
            <person name="Qu J."/>
            <person name="Song X.-Z."/>
            <person name="Zhang L."/>
            <person name="Villasana D."/>
            <person name="Johnson A."/>
            <person name="Liu J."/>
            <person name="Liyanage D."/>
            <person name="Lorensuhewa L."/>
            <person name="Robinson T."/>
            <person name="Song A."/>
            <person name="Song B.-B."/>
            <person name="Dinh H."/>
            <person name="Thornton R."/>
            <person name="Coyle M."/>
            <person name="Francisco L."/>
            <person name="Jackson L."/>
            <person name="Javaid M."/>
            <person name="Korchina V."/>
            <person name="Kovar C."/>
            <person name="Mata R."/>
            <person name="Mathew T."/>
            <person name="Ngo R."/>
            <person name="Nguyen L."/>
            <person name="Nguyen N."/>
            <person name="Okwuonu G."/>
            <person name="Ongeri F."/>
            <person name="Pham C."/>
            <person name="Simmons D."/>
            <person name="Wilczek-Boney K."/>
            <person name="Hale W."/>
            <person name="Jakkamsetti A."/>
            <person name="Pham P."/>
            <person name="Ruth R."/>
            <person name="San Lucas F."/>
            <person name="Warren J."/>
            <person name="Zhang J."/>
            <person name="Zhao Z."/>
            <person name="Zhou C."/>
            <person name="Zhu D."/>
            <person name="Lee S."/>
            <person name="Bess C."/>
            <person name="Blankenburg K."/>
            <person name="Forbes L."/>
            <person name="Fu Q."/>
            <person name="Gubbala S."/>
            <person name="Hirani K."/>
            <person name="Jayaseelan J.C."/>
            <person name="Lara F."/>
            <person name="Munidasa M."/>
            <person name="Palculict T."/>
            <person name="Patil S."/>
            <person name="Pu L.-L."/>
            <person name="Saada N."/>
            <person name="Tang L."/>
            <person name="Weissenberger G."/>
            <person name="Zhu Y."/>
            <person name="Hemphill L."/>
            <person name="Shang Y."/>
            <person name="Youmans B."/>
            <person name="Ayvaz T."/>
            <person name="Ross M."/>
            <person name="Santibanez J."/>
            <person name="Aqrawi P."/>
            <person name="Gross S."/>
            <person name="Joshi V."/>
            <person name="Fowler G."/>
            <person name="Nazareth L."/>
            <person name="Reid J."/>
            <person name="Worley K."/>
            <person name="Petrosino J."/>
            <person name="Highlander S."/>
            <person name="Gibbs R."/>
        </authorList>
    </citation>
    <scope>NUCLEOTIDE SEQUENCE [LARGE SCALE GENOMIC DNA]</scope>
    <source>
        <strain evidence="9">ATCC 33269</strain>
    </source>
</reference>
<feature type="domain" description="Histidine kinase" evidence="8">
    <location>
        <begin position="502"/>
        <end position="732"/>
    </location>
</feature>
<dbReference type="InterPro" id="IPR003594">
    <property type="entry name" value="HATPase_dom"/>
</dbReference>
<dbReference type="Pfam" id="PF17139">
    <property type="entry name" value="DUF5112"/>
    <property type="match status" value="1"/>
</dbReference>
<dbReference type="Gene3D" id="3.30.565.10">
    <property type="entry name" value="Histidine kinase-like ATPase, C-terminal domain"/>
    <property type="match status" value="1"/>
</dbReference>
<organism evidence="9 10">
    <name type="scientific">Hoylesella oralis ATCC 33269</name>
    <dbReference type="NCBI Taxonomy" id="873533"/>
    <lineage>
        <taxon>Bacteria</taxon>
        <taxon>Pseudomonadati</taxon>
        <taxon>Bacteroidota</taxon>
        <taxon>Bacteroidia</taxon>
        <taxon>Bacteroidales</taxon>
        <taxon>Prevotellaceae</taxon>
        <taxon>Hoylesella</taxon>
    </lineage>
</organism>
<feature type="coiled-coil region" evidence="6">
    <location>
        <begin position="459"/>
        <end position="486"/>
    </location>
</feature>
<dbReference type="AlphaFoldDB" id="E7RS53"/>
<proteinExistence type="predicted"/>
<keyword evidence="3" id="KW-0808">Transferase</keyword>
<dbReference type="PANTHER" id="PTHR43711:SF31">
    <property type="entry name" value="HISTIDINE KINASE"/>
    <property type="match status" value="1"/>
</dbReference>
<dbReference type="eggNOG" id="COG4251">
    <property type="taxonomic scope" value="Bacteria"/>
</dbReference>
<dbReference type="InterPro" id="IPR019734">
    <property type="entry name" value="TPR_rpt"/>
</dbReference>
<keyword evidence="7" id="KW-0812">Transmembrane</keyword>
<sequence length="1192" mass="137502">MFISLNSALLEMRKDYFGSIHIIGWQVILTVSCLLTSCSLPNRREVDGLNEKSYFYHYRNLDSTRVYAERAYALSGRYGEGMAEALNNLAFVSIVKMDYERAKQQLERVDNITNNQVELLVADVQFMRLCQRESRNRDFYDYREQAVRRMKRIDEEREYLDAHQRKRLVYAQTELNIVTSTYYYYVGLDKASAEAMLSIDPNGEIVTDTAQVLNYYYNVGAGGIITARTQEEEEQTEFDYLMRCYLLSRQYGYPYWEANSMQAISEHLQSPAARKRLIKANLPAMKFLNVDNMPDSLLAGNLAQRSLEIFTRYGDVYQTAGAYRTLAECYWELKDYQSAIFCLRSALQKNTAINRAPDLVASIREQLSLAYSAIDDKAKSDYNRNAYLDMQEITRQDRQLEARALQLDKSSRQLNIMIIGVVLMIVIVSALLFVFDSMRKKSNRRFSMQSLLEPLNKWKQQNEQHVEKEKEQFEEINEQREIVKSHILNNKKRNLEQRAKISLVMSITPFIDRMLNEIHRLLASGEDDTVRTERYQYVAELTDKINEYNEVLTKWIQMRQGEFNLHIESFPLQPLFDIVQRGRMGFQLKGVELEVRPATETVKADRTLTLFMINTLADNARKFTPAGGKVVISACASADYVEISIQDTGIGMDEEQSKHIFDHKPIIDEELNNGQNKSADNQQRSHGFGLMNCKGIIDKYRKMSKIFSVCQIEAESKKGIGSRFYFRLPKGIARTVTLIFAISLSFLSGLNAQGKKERLHKIAYQTLKSDLLGRANTFADSAYFSNINGTYSRTLAFADSCRRCLNEFYKTQYPNGTDTMTAVSSGTEDPAELKWLHRGLKTNYNIILDIRNESAVAALALHNWDTYRFNNKVYTRLFRECSADTNLGEYVRVMQKSESNKNVAIILLILLLLFIFPAYYLLYYRYRVNYRFCVDRINDINAVLLTALPAEKKLERINQLWDARMSVFNTHSAPLYSVVGQIKQALAQSIRADNIYHANIELAEDELHRLNYENDKLHISNSVLDNCLSTLKHETMYYPSRIRLLVDGGDANLQSIGELAEYYKELYAILSAQAMRQIDIGKTVDNDMVKYLFEILQRLNGEQKITCEAVDKGDVYICLNVNMTGLALSEEQLANLFTPNTVDMNYLLCRQIVREIGEATNARGCGIQAIDRQGRIIIEIFLTKRIWKTLKL</sequence>
<evidence type="ECO:0000256" key="3">
    <source>
        <dbReference type="ARBA" id="ARBA00022679"/>
    </source>
</evidence>
<dbReference type="GO" id="GO:0000160">
    <property type="term" value="P:phosphorelay signal transduction system"/>
    <property type="evidence" value="ECO:0007669"/>
    <property type="project" value="UniProtKB-KW"/>
</dbReference>
<dbReference type="EMBL" id="AEPE02000006">
    <property type="protein sequence ID" value="EFZ36054.1"/>
    <property type="molecule type" value="Genomic_DNA"/>
</dbReference>
<dbReference type="Pfam" id="PF17140">
    <property type="entry name" value="DUF5113"/>
    <property type="match status" value="2"/>
</dbReference>
<dbReference type="InterPro" id="IPR050736">
    <property type="entry name" value="Sensor_HK_Regulatory"/>
</dbReference>
<comment type="caution">
    <text evidence="9">The sequence shown here is derived from an EMBL/GenBank/DDBJ whole genome shotgun (WGS) entry which is preliminary data.</text>
</comment>
<dbReference type="RefSeq" id="WP_004370336.1">
    <property type="nucleotide sequence ID" value="NZ_GL833119.1"/>
</dbReference>
<evidence type="ECO:0000256" key="5">
    <source>
        <dbReference type="ARBA" id="ARBA00023012"/>
    </source>
</evidence>
<gene>
    <name evidence="9" type="ORF">HMPREF0663_12121</name>
</gene>
<dbReference type="SUPFAM" id="SSF48452">
    <property type="entry name" value="TPR-like"/>
    <property type="match status" value="1"/>
</dbReference>
<evidence type="ECO:0000313" key="10">
    <source>
        <dbReference type="Proteomes" id="UP000005580"/>
    </source>
</evidence>
<evidence type="ECO:0000313" key="9">
    <source>
        <dbReference type="EMBL" id="EFZ36054.1"/>
    </source>
</evidence>
<evidence type="ECO:0000259" key="8">
    <source>
        <dbReference type="PROSITE" id="PS50109"/>
    </source>
</evidence>
<dbReference type="GO" id="GO:0004673">
    <property type="term" value="F:protein histidine kinase activity"/>
    <property type="evidence" value="ECO:0007669"/>
    <property type="project" value="UniProtKB-EC"/>
</dbReference>
<keyword evidence="4 9" id="KW-0418">Kinase</keyword>
<dbReference type="HOGENOM" id="CLU_007691_0_0_10"/>
<dbReference type="Gene3D" id="1.25.40.10">
    <property type="entry name" value="Tetratricopeptide repeat domain"/>
    <property type="match status" value="1"/>
</dbReference>
<dbReference type="EC" id="2.7.13.3" evidence="2"/>
<comment type="catalytic activity">
    <reaction evidence="1">
        <text>ATP + protein L-histidine = ADP + protein N-phospho-L-histidine.</text>
        <dbReference type="EC" id="2.7.13.3"/>
    </reaction>
</comment>
<dbReference type="Pfam" id="PF02518">
    <property type="entry name" value="HATPase_c"/>
    <property type="match status" value="1"/>
</dbReference>
<evidence type="ECO:0000256" key="6">
    <source>
        <dbReference type="SAM" id="Coils"/>
    </source>
</evidence>
<name>E7RS53_9BACT</name>
<dbReference type="eggNOG" id="COG0457">
    <property type="taxonomic scope" value="Bacteria"/>
</dbReference>
<feature type="transmembrane region" description="Helical" evidence="7">
    <location>
        <begin position="903"/>
        <end position="922"/>
    </location>
</feature>
<dbReference type="PROSITE" id="PS50109">
    <property type="entry name" value="HIS_KIN"/>
    <property type="match status" value="1"/>
</dbReference>
<keyword evidence="7" id="KW-0472">Membrane</keyword>
<keyword evidence="7" id="KW-1133">Transmembrane helix</keyword>
<dbReference type="SMART" id="SM00028">
    <property type="entry name" value="TPR"/>
    <property type="match status" value="2"/>
</dbReference>
<dbReference type="STRING" id="28134.SAMN05444288_1047"/>
<evidence type="ECO:0000256" key="7">
    <source>
        <dbReference type="SAM" id="Phobius"/>
    </source>
</evidence>
<dbReference type="InterPro" id="IPR036890">
    <property type="entry name" value="HATPase_C_sf"/>
</dbReference>
<protein>
    <recommendedName>
        <fullName evidence="2">histidine kinase</fullName>
        <ecNumber evidence="2">2.7.13.3</ecNumber>
    </recommendedName>
</protein>
<evidence type="ECO:0000256" key="4">
    <source>
        <dbReference type="ARBA" id="ARBA00022777"/>
    </source>
</evidence>
<evidence type="ECO:0000256" key="1">
    <source>
        <dbReference type="ARBA" id="ARBA00000085"/>
    </source>
</evidence>
<dbReference type="InterPro" id="IPR033406">
    <property type="entry name" value="DUF5113"/>
</dbReference>
<dbReference type="Proteomes" id="UP000005580">
    <property type="component" value="Unassembled WGS sequence"/>
</dbReference>